<dbReference type="GO" id="GO:0003924">
    <property type="term" value="F:GTPase activity"/>
    <property type="evidence" value="ECO:0007669"/>
    <property type="project" value="InterPro"/>
</dbReference>
<dbReference type="EC" id="3.6.5.4" evidence="4"/>
<dbReference type="EMBL" id="PSQE01000007">
    <property type="protein sequence ID" value="RHN47460.1"/>
    <property type="molecule type" value="Genomic_DNA"/>
</dbReference>
<dbReference type="PANTHER" id="PTHR11564:SF5">
    <property type="entry name" value="SIGNAL RECOGNITION PARTICLE SUBUNIT SRP54"/>
    <property type="match status" value="1"/>
</dbReference>
<dbReference type="Proteomes" id="UP000265566">
    <property type="component" value="Chromosome 7"/>
</dbReference>
<dbReference type="Pfam" id="PF00448">
    <property type="entry name" value="SRP54"/>
    <property type="match status" value="1"/>
</dbReference>
<gene>
    <name evidence="4" type="ORF">MtrunA17_Chr7g0253251</name>
</gene>
<evidence type="ECO:0000313" key="4">
    <source>
        <dbReference type="EMBL" id="RHN47460.1"/>
    </source>
</evidence>
<evidence type="ECO:0000256" key="2">
    <source>
        <dbReference type="ARBA" id="ARBA00023134"/>
    </source>
</evidence>
<name>A0A396H2I8_MEDTR</name>
<keyword evidence="2" id="KW-0342">GTP-binding</keyword>
<evidence type="ECO:0000259" key="3">
    <source>
        <dbReference type="SMART" id="SM00962"/>
    </source>
</evidence>
<proteinExistence type="predicted"/>
<dbReference type="GO" id="GO:0006614">
    <property type="term" value="P:SRP-dependent cotranslational protein targeting to membrane"/>
    <property type="evidence" value="ECO:0007669"/>
    <property type="project" value="InterPro"/>
</dbReference>
<organism evidence="4">
    <name type="scientific">Medicago truncatula</name>
    <name type="common">Barrel medic</name>
    <name type="synonym">Medicago tribuloides</name>
    <dbReference type="NCBI Taxonomy" id="3880"/>
    <lineage>
        <taxon>Eukaryota</taxon>
        <taxon>Viridiplantae</taxon>
        <taxon>Streptophyta</taxon>
        <taxon>Embryophyta</taxon>
        <taxon>Tracheophyta</taxon>
        <taxon>Spermatophyta</taxon>
        <taxon>Magnoliopsida</taxon>
        <taxon>eudicotyledons</taxon>
        <taxon>Gunneridae</taxon>
        <taxon>Pentapetalae</taxon>
        <taxon>rosids</taxon>
        <taxon>fabids</taxon>
        <taxon>Fabales</taxon>
        <taxon>Fabaceae</taxon>
        <taxon>Papilionoideae</taxon>
        <taxon>50 kb inversion clade</taxon>
        <taxon>NPAAA clade</taxon>
        <taxon>Hologalegina</taxon>
        <taxon>IRL clade</taxon>
        <taxon>Trifolieae</taxon>
        <taxon>Medicago</taxon>
    </lineage>
</organism>
<dbReference type="GO" id="GO:0005525">
    <property type="term" value="F:GTP binding"/>
    <property type="evidence" value="ECO:0007669"/>
    <property type="project" value="UniProtKB-KW"/>
</dbReference>
<keyword evidence="1" id="KW-0547">Nucleotide-binding</keyword>
<dbReference type="Gene3D" id="3.40.50.300">
    <property type="entry name" value="P-loop containing nucleotide triphosphate hydrolases"/>
    <property type="match status" value="2"/>
</dbReference>
<dbReference type="InterPro" id="IPR000897">
    <property type="entry name" value="SRP54_GTPase_dom"/>
</dbReference>
<dbReference type="PANTHER" id="PTHR11564">
    <property type="entry name" value="SIGNAL RECOGNITION PARTICLE 54K PROTEIN SRP54"/>
    <property type="match status" value="1"/>
</dbReference>
<protein>
    <submittedName>
        <fullName evidence="4">Putative signal-recognition-particle GTPase</fullName>
        <ecNumber evidence="4">3.6.5.4</ecNumber>
    </submittedName>
</protein>
<dbReference type="Gene3D" id="1.20.120.140">
    <property type="entry name" value="Signal recognition particle SRP54, nucleotide-binding domain"/>
    <property type="match status" value="2"/>
</dbReference>
<evidence type="ECO:0000256" key="1">
    <source>
        <dbReference type="ARBA" id="ARBA00022741"/>
    </source>
</evidence>
<dbReference type="InterPro" id="IPR022941">
    <property type="entry name" value="SRP54"/>
</dbReference>
<reference evidence="4" key="1">
    <citation type="journal article" date="2018" name="Nat. Plants">
        <title>Whole-genome landscape of Medicago truncatula symbiotic genes.</title>
        <authorList>
            <person name="Pecrix Y."/>
            <person name="Gamas P."/>
            <person name="Carrere S."/>
        </authorList>
    </citation>
    <scope>NUCLEOTIDE SEQUENCE</scope>
    <source>
        <tissue evidence="4">Leaves</tissue>
    </source>
</reference>
<keyword evidence="4" id="KW-0378">Hydrolase</keyword>
<dbReference type="AlphaFoldDB" id="A0A396H2I8"/>
<comment type="caution">
    <text evidence="4">The sequence shown here is derived from an EMBL/GenBank/DDBJ whole genome shotgun (WGS) entry which is preliminary data.</text>
</comment>
<sequence length="314" mass="35823">MSNEILINKEVRKSCFSEIMLAFAHSFIEPVFTRDIRAKIKNILYNHLDLHDLATAHKMIQQIVFGGVCKMLDPAGNNSSVVTFACCGKTTCTQYANYYQKKGLKEGVVCADTFRDGAFDQLKQNSTKTNIPFNGRSETYLRVYYKVGDRLGRAGFCKIVVEGVERFKEENYDLISVDTSGGHKQEEDALFEEMRQVSKPDIIILVIDGNIGYDAFDDDATKSPVIFIATGEHMDEFEAFEVKSFVSRLLGMGDWSEFMDKVYEVPELPQNLPERKIRRPSLAFFPPSLHNFFDSDQDHPRDFTLFISNFISVF</sequence>
<dbReference type="SMART" id="SM00962">
    <property type="entry name" value="SRP54"/>
    <property type="match status" value="1"/>
</dbReference>
<accession>A0A396H2I8</accession>
<dbReference type="InterPro" id="IPR042101">
    <property type="entry name" value="SRP54_N_sf"/>
</dbReference>
<dbReference type="Gramene" id="rna42067">
    <property type="protein sequence ID" value="RHN47460.1"/>
    <property type="gene ID" value="gene42067"/>
</dbReference>
<dbReference type="GO" id="GO:0048500">
    <property type="term" value="C:signal recognition particle"/>
    <property type="evidence" value="ECO:0007669"/>
    <property type="project" value="InterPro"/>
</dbReference>
<dbReference type="SUPFAM" id="SSF52540">
    <property type="entry name" value="P-loop containing nucleoside triphosphate hydrolases"/>
    <property type="match status" value="1"/>
</dbReference>
<feature type="domain" description="SRP54-type proteins GTP-binding" evidence="3">
    <location>
        <begin position="90"/>
        <end position="251"/>
    </location>
</feature>
<dbReference type="InterPro" id="IPR027417">
    <property type="entry name" value="P-loop_NTPase"/>
</dbReference>